<dbReference type="InterPro" id="IPR003604">
    <property type="entry name" value="Matrin/U1-like-C_Znf_C2H2"/>
</dbReference>
<dbReference type="PANTHER" id="PTHR24409">
    <property type="entry name" value="ZINC FINGER PROTEIN 142"/>
    <property type="match status" value="1"/>
</dbReference>
<sequence length="253" mass="29782">MDAIGHDPPNFECDTCGRYFRSQHAVEQHMTDMDHWAESSESGEPEYECDGCDDAFNDEDDLRDHEVKEHFYCDPCNRYFQDWNSINQHLHGKLHRNSDIRCPFCKEMYRTATGLIHHLERGTYSWAPLDRDKLYEAVRRRDPNGIISKKLLTWSGTIRYEANERAWNHAVEAYECYLCHRLFGKLASLNQHLNSPIHQEKLYHCPNRRCGSEFTTLAAVMNHLESESCGYMCFEAVQKHVERIVDPSRMIQF</sequence>
<keyword evidence="8" id="KW-1185">Reference proteome</keyword>
<dbReference type="EMBL" id="JAGIXG020000099">
    <property type="protein sequence ID" value="KAI6777819.1"/>
    <property type="molecule type" value="Genomic_DNA"/>
</dbReference>
<evidence type="ECO:0000256" key="4">
    <source>
        <dbReference type="ARBA" id="ARBA00022833"/>
    </source>
</evidence>
<dbReference type="PROSITE" id="PS50157">
    <property type="entry name" value="ZINC_FINGER_C2H2_2"/>
    <property type="match status" value="3"/>
</dbReference>
<name>A0A9P9XU43_9HYPO</name>
<dbReference type="Gene3D" id="3.30.160.60">
    <property type="entry name" value="Classic Zinc Finger"/>
    <property type="match status" value="3"/>
</dbReference>
<evidence type="ECO:0000259" key="6">
    <source>
        <dbReference type="PROSITE" id="PS50157"/>
    </source>
</evidence>
<keyword evidence="2" id="KW-0677">Repeat</keyword>
<gene>
    <name evidence="7" type="ORF">J7T54_002740</name>
</gene>
<feature type="domain" description="C2H2-type" evidence="6">
    <location>
        <begin position="11"/>
        <end position="40"/>
    </location>
</feature>
<dbReference type="InterPro" id="IPR013087">
    <property type="entry name" value="Znf_C2H2_type"/>
</dbReference>
<evidence type="ECO:0000256" key="3">
    <source>
        <dbReference type="ARBA" id="ARBA00022771"/>
    </source>
</evidence>
<dbReference type="InterPro" id="IPR036236">
    <property type="entry name" value="Znf_C2H2_sf"/>
</dbReference>
<dbReference type="OrthoDB" id="6077919at2759"/>
<dbReference type="Pfam" id="PF12874">
    <property type="entry name" value="zf-met"/>
    <property type="match status" value="2"/>
</dbReference>
<reference evidence="7" key="2">
    <citation type="submission" date="2022-07" db="EMBL/GenBank/DDBJ databases">
        <authorList>
            <person name="Goncalves M.F.M."/>
            <person name="Hilario S."/>
            <person name="Van De Peer Y."/>
            <person name="Esteves A.C."/>
            <person name="Alves A."/>
        </authorList>
    </citation>
    <scope>NUCLEOTIDE SEQUENCE</scope>
    <source>
        <strain evidence="7">MUM 19.33</strain>
    </source>
</reference>
<accession>A0A9P9XU43</accession>
<dbReference type="Pfam" id="PF00096">
    <property type="entry name" value="zf-C2H2"/>
    <property type="match status" value="1"/>
</dbReference>
<dbReference type="AlphaFoldDB" id="A0A9P9XU43"/>
<organism evidence="7 8">
    <name type="scientific">Emericellopsis cladophorae</name>
    <dbReference type="NCBI Taxonomy" id="2686198"/>
    <lineage>
        <taxon>Eukaryota</taxon>
        <taxon>Fungi</taxon>
        <taxon>Dikarya</taxon>
        <taxon>Ascomycota</taxon>
        <taxon>Pezizomycotina</taxon>
        <taxon>Sordariomycetes</taxon>
        <taxon>Hypocreomycetidae</taxon>
        <taxon>Hypocreales</taxon>
        <taxon>Bionectriaceae</taxon>
        <taxon>Emericellopsis</taxon>
    </lineage>
</organism>
<keyword evidence="1" id="KW-0479">Metal-binding</keyword>
<evidence type="ECO:0000256" key="2">
    <source>
        <dbReference type="ARBA" id="ARBA00022737"/>
    </source>
</evidence>
<dbReference type="SUPFAM" id="SSF57667">
    <property type="entry name" value="beta-beta-alpha zinc fingers"/>
    <property type="match status" value="3"/>
</dbReference>
<dbReference type="RefSeq" id="XP_051358675.1">
    <property type="nucleotide sequence ID" value="XM_051510419.1"/>
</dbReference>
<dbReference type="GeneID" id="75829248"/>
<dbReference type="GO" id="GO:0003676">
    <property type="term" value="F:nucleic acid binding"/>
    <property type="evidence" value="ECO:0007669"/>
    <property type="project" value="InterPro"/>
</dbReference>
<evidence type="ECO:0000256" key="5">
    <source>
        <dbReference type="PROSITE-ProRule" id="PRU00042"/>
    </source>
</evidence>
<keyword evidence="4" id="KW-0862">Zinc</keyword>
<protein>
    <submittedName>
        <fullName evidence="7">Zinc finger protein 2</fullName>
    </submittedName>
</protein>
<evidence type="ECO:0000313" key="7">
    <source>
        <dbReference type="EMBL" id="KAI6777819.1"/>
    </source>
</evidence>
<dbReference type="SMART" id="SM00355">
    <property type="entry name" value="ZnF_C2H2"/>
    <property type="match status" value="6"/>
</dbReference>
<dbReference type="PROSITE" id="PS00028">
    <property type="entry name" value="ZINC_FINGER_C2H2_1"/>
    <property type="match status" value="3"/>
</dbReference>
<dbReference type="GO" id="GO:0008270">
    <property type="term" value="F:zinc ion binding"/>
    <property type="evidence" value="ECO:0007669"/>
    <property type="project" value="UniProtKB-KW"/>
</dbReference>
<evidence type="ECO:0000256" key="1">
    <source>
        <dbReference type="ARBA" id="ARBA00022723"/>
    </source>
</evidence>
<dbReference type="SMART" id="SM00451">
    <property type="entry name" value="ZnF_U1"/>
    <property type="match status" value="2"/>
</dbReference>
<dbReference type="Proteomes" id="UP001055219">
    <property type="component" value="Unassembled WGS sequence"/>
</dbReference>
<feature type="domain" description="C2H2-type" evidence="6">
    <location>
        <begin position="47"/>
        <end position="75"/>
    </location>
</feature>
<comment type="caution">
    <text evidence="7">The sequence shown here is derived from an EMBL/GenBank/DDBJ whole genome shotgun (WGS) entry which is preliminary data.</text>
</comment>
<proteinExistence type="predicted"/>
<feature type="domain" description="C2H2-type" evidence="6">
    <location>
        <begin position="174"/>
        <end position="198"/>
    </location>
</feature>
<evidence type="ECO:0000313" key="8">
    <source>
        <dbReference type="Proteomes" id="UP001055219"/>
    </source>
</evidence>
<keyword evidence="3 5" id="KW-0863">Zinc-finger</keyword>
<reference evidence="7" key="1">
    <citation type="journal article" date="2021" name="J Fungi (Basel)">
        <title>Genomic and Metabolomic Analyses of the Marine Fungus Emericellopsis cladophorae: Insights into Saltwater Adaptability Mechanisms and Its Biosynthetic Potential.</title>
        <authorList>
            <person name="Goncalves M.F.M."/>
            <person name="Hilario S."/>
            <person name="Van de Peer Y."/>
            <person name="Esteves A.C."/>
            <person name="Alves A."/>
        </authorList>
    </citation>
    <scope>NUCLEOTIDE SEQUENCE</scope>
    <source>
        <strain evidence="7">MUM 19.33</strain>
    </source>
</reference>